<evidence type="ECO:0000256" key="4">
    <source>
        <dbReference type="ARBA" id="ARBA00022519"/>
    </source>
</evidence>
<dbReference type="FunFam" id="3.40.50.300:FF:000032">
    <property type="entry name" value="Export ABC transporter ATP-binding protein"/>
    <property type="match status" value="1"/>
</dbReference>
<keyword evidence="9 13" id="KW-1133">Transmembrane helix</keyword>
<dbReference type="Pfam" id="PF02687">
    <property type="entry name" value="FtsX"/>
    <property type="match status" value="1"/>
</dbReference>
<dbReference type="RefSeq" id="WP_008315149.1">
    <property type="nucleotide sequence ID" value="NZ_JAGIBT010000014.1"/>
</dbReference>
<evidence type="ECO:0000256" key="8">
    <source>
        <dbReference type="ARBA" id="ARBA00022967"/>
    </source>
</evidence>
<protein>
    <recommendedName>
        <fullName evidence="12">Pyoverdine export ATP-binding/permease protein PvdT</fullName>
    </recommendedName>
</protein>
<dbReference type="SMART" id="SM00382">
    <property type="entry name" value="AAA"/>
    <property type="match status" value="1"/>
</dbReference>
<keyword evidence="8" id="KW-1278">Translocase</keyword>
<dbReference type="InterPro" id="IPR003838">
    <property type="entry name" value="ABC3_permease_C"/>
</dbReference>
<dbReference type="GO" id="GO:0005886">
    <property type="term" value="C:plasma membrane"/>
    <property type="evidence" value="ECO:0007669"/>
    <property type="project" value="UniProtKB-SubCell"/>
</dbReference>
<keyword evidence="5 13" id="KW-0812">Transmembrane</keyword>
<gene>
    <name evidence="15" type="ORF">J7561_09455</name>
</gene>
<keyword evidence="2" id="KW-0813">Transport</keyword>
<dbReference type="Gene3D" id="3.40.50.300">
    <property type="entry name" value="P-loop containing nucleotide triphosphate hydrolases"/>
    <property type="match status" value="1"/>
</dbReference>
<dbReference type="AlphaFoldDB" id="A0AB35C0Y5"/>
<proteinExistence type="inferred from homology"/>
<evidence type="ECO:0000256" key="6">
    <source>
        <dbReference type="ARBA" id="ARBA00022741"/>
    </source>
</evidence>
<dbReference type="PANTHER" id="PTHR30572">
    <property type="entry name" value="MEMBRANE COMPONENT OF TRANSPORTER-RELATED"/>
    <property type="match status" value="1"/>
</dbReference>
<evidence type="ECO:0000256" key="13">
    <source>
        <dbReference type="SAM" id="Phobius"/>
    </source>
</evidence>
<accession>A0AB35C0Y5</accession>
<dbReference type="EMBL" id="JAGIBU010000013">
    <property type="protein sequence ID" value="MBS7825421.1"/>
    <property type="molecule type" value="Genomic_DNA"/>
</dbReference>
<evidence type="ECO:0000256" key="12">
    <source>
        <dbReference type="ARBA" id="ARBA00041199"/>
    </source>
</evidence>
<dbReference type="GO" id="GO:1902495">
    <property type="term" value="C:transmembrane transporter complex"/>
    <property type="evidence" value="ECO:0007669"/>
    <property type="project" value="UniProtKB-ARBA"/>
</dbReference>
<dbReference type="CDD" id="cd03255">
    <property type="entry name" value="ABC_MJ0796_LolCDE_FtsE"/>
    <property type="match status" value="1"/>
</dbReference>
<sequence>MALIELSGITRAFQSGDQTVQILKGIDLTIEAGEMVAIIGASGSGKSTLMNILGCLDQASTGDYHFHGENIGHYDDDQLAELRREHFGFIFQRYHLLSTLNAQGNVEVPAIYAGFSPHQRKTRADALLAALGLKERIKYYPTQLSGGQQQRVSIARALMNGGEVILADEPTGALDSESGEQVLKILQELNQAGHTIILVTHDPNVAKHATRIIELKDGHIIRDEKNTPPTLPTHAPTVDLPPLTSKRGASWILMMDRVLNAFRMALISMSMQRMRTFLTMLGIIIGIASVVLVIALGQGTMNQILSNINSMGTSTLTIYPGSGFGDARSGRVRSLTPQDVEFLKQQPFVKNVTPVVATSALARYGNTEKNVSVMGVGSQYFETEGYTPAEGIFFDETSEENLSLEVVIDEGTRDELFSDGTDPIGEVIIMNRLPVRVIGVATSKAQRAGGYSNLTVMIPYSTAMKRLLGQSYLRNITVTVQDNIDMKLAEQTLTNLMTQLHGSKDFFIFTADSFKELLEETTFMMRFLIFSIAMISLVVGGIGVMNIMLVSVAERTKEIGMRMAVGARKSDISMQFLIEAVLVCLLGGIVGILVAYAAGFGINQLKMDLSVGFSASSIIIALGASSAIGMLFGYFPARRAAQLAPIEALERS</sequence>
<dbReference type="GO" id="GO:0005524">
    <property type="term" value="F:ATP binding"/>
    <property type="evidence" value="ECO:0007669"/>
    <property type="project" value="UniProtKB-KW"/>
</dbReference>
<evidence type="ECO:0000256" key="3">
    <source>
        <dbReference type="ARBA" id="ARBA00022475"/>
    </source>
</evidence>
<dbReference type="InterPro" id="IPR017871">
    <property type="entry name" value="ABC_transporter-like_CS"/>
</dbReference>
<keyword evidence="6" id="KW-0547">Nucleotide-binding</keyword>
<evidence type="ECO:0000313" key="16">
    <source>
        <dbReference type="Proteomes" id="UP000680020"/>
    </source>
</evidence>
<dbReference type="GO" id="GO:0022857">
    <property type="term" value="F:transmembrane transporter activity"/>
    <property type="evidence" value="ECO:0007669"/>
    <property type="project" value="TreeGrafter"/>
</dbReference>
<keyword evidence="3" id="KW-1003">Cell membrane</keyword>
<dbReference type="PROSITE" id="PS50893">
    <property type="entry name" value="ABC_TRANSPORTER_2"/>
    <property type="match status" value="1"/>
</dbReference>
<dbReference type="InterPro" id="IPR025857">
    <property type="entry name" value="MacB_PCD"/>
</dbReference>
<dbReference type="Proteomes" id="UP000680020">
    <property type="component" value="Unassembled WGS sequence"/>
</dbReference>
<feature type="transmembrane region" description="Helical" evidence="13">
    <location>
        <begin position="574"/>
        <end position="599"/>
    </location>
</feature>
<evidence type="ECO:0000256" key="9">
    <source>
        <dbReference type="ARBA" id="ARBA00022989"/>
    </source>
</evidence>
<keyword evidence="7" id="KW-0067">ATP-binding</keyword>
<evidence type="ECO:0000256" key="11">
    <source>
        <dbReference type="ARBA" id="ARBA00038388"/>
    </source>
</evidence>
<dbReference type="InterPro" id="IPR017911">
    <property type="entry name" value="MacB-like_ATP-bd"/>
</dbReference>
<dbReference type="PANTHER" id="PTHR30572:SF14">
    <property type="entry name" value="MACROLIDE EXPORT ATP-BINDING_PERMEASE PROTEIN MACB"/>
    <property type="match status" value="1"/>
</dbReference>
<dbReference type="InterPro" id="IPR050250">
    <property type="entry name" value="Macrolide_Exporter_MacB"/>
</dbReference>
<dbReference type="Pfam" id="PF12704">
    <property type="entry name" value="MacB_PCD"/>
    <property type="match status" value="1"/>
</dbReference>
<feature type="transmembrane region" description="Helical" evidence="13">
    <location>
        <begin position="527"/>
        <end position="553"/>
    </location>
</feature>
<evidence type="ECO:0000256" key="7">
    <source>
        <dbReference type="ARBA" id="ARBA00022840"/>
    </source>
</evidence>
<reference evidence="15" key="1">
    <citation type="submission" date="2021-03" db="EMBL/GenBank/DDBJ databases">
        <title>Identification and antibiotic profiling of Wohlfahrtiimonas chitiniclastica, an underestimated human pathogen.</title>
        <authorList>
            <person name="Kopf A."/>
            <person name="Bunk B."/>
            <person name="Coldewey S."/>
            <person name="Gunzer F."/>
            <person name="Riedel T."/>
            <person name="Schroettner P."/>
        </authorList>
    </citation>
    <scope>NUCLEOTIDE SEQUENCE</scope>
    <source>
        <strain evidence="15">DSM 100917</strain>
    </source>
</reference>
<evidence type="ECO:0000256" key="2">
    <source>
        <dbReference type="ARBA" id="ARBA00022448"/>
    </source>
</evidence>
<feature type="transmembrane region" description="Helical" evidence="13">
    <location>
        <begin position="277"/>
        <end position="297"/>
    </location>
</feature>
<dbReference type="PROSITE" id="PS00211">
    <property type="entry name" value="ABC_TRANSPORTER_1"/>
    <property type="match status" value="1"/>
</dbReference>
<feature type="domain" description="ABC transporter" evidence="14">
    <location>
        <begin position="4"/>
        <end position="242"/>
    </location>
</feature>
<dbReference type="SUPFAM" id="SSF52540">
    <property type="entry name" value="P-loop containing nucleoside triphosphate hydrolases"/>
    <property type="match status" value="1"/>
</dbReference>
<dbReference type="InterPro" id="IPR027417">
    <property type="entry name" value="P-loop_NTPase"/>
</dbReference>
<evidence type="ECO:0000259" key="14">
    <source>
        <dbReference type="PROSITE" id="PS50893"/>
    </source>
</evidence>
<dbReference type="InterPro" id="IPR003593">
    <property type="entry name" value="AAA+_ATPase"/>
</dbReference>
<dbReference type="Pfam" id="PF00005">
    <property type="entry name" value="ABC_tran"/>
    <property type="match status" value="1"/>
</dbReference>
<keyword evidence="10 13" id="KW-0472">Membrane</keyword>
<evidence type="ECO:0000256" key="1">
    <source>
        <dbReference type="ARBA" id="ARBA00004429"/>
    </source>
</evidence>
<dbReference type="InterPro" id="IPR003439">
    <property type="entry name" value="ABC_transporter-like_ATP-bd"/>
</dbReference>
<evidence type="ECO:0000256" key="5">
    <source>
        <dbReference type="ARBA" id="ARBA00022692"/>
    </source>
</evidence>
<keyword evidence="4" id="KW-0997">Cell inner membrane</keyword>
<evidence type="ECO:0000256" key="10">
    <source>
        <dbReference type="ARBA" id="ARBA00023136"/>
    </source>
</evidence>
<name>A0AB35C0Y5_9GAMM</name>
<feature type="transmembrane region" description="Helical" evidence="13">
    <location>
        <begin position="611"/>
        <end position="635"/>
    </location>
</feature>
<organism evidence="15 16">
    <name type="scientific">Wohlfahrtiimonas chitiniclastica</name>
    <dbReference type="NCBI Taxonomy" id="400946"/>
    <lineage>
        <taxon>Bacteria</taxon>
        <taxon>Pseudomonadati</taxon>
        <taxon>Pseudomonadota</taxon>
        <taxon>Gammaproteobacteria</taxon>
        <taxon>Cardiobacteriales</taxon>
        <taxon>Ignatzschineriaceae</taxon>
        <taxon>Wohlfahrtiimonas</taxon>
    </lineage>
</organism>
<comment type="subcellular location">
    <subcellularLocation>
        <location evidence="1">Cell inner membrane</location>
        <topology evidence="1">Multi-pass membrane protein</topology>
    </subcellularLocation>
</comment>
<comment type="caution">
    <text evidence="15">The sequence shown here is derived from an EMBL/GenBank/DDBJ whole genome shotgun (WGS) entry which is preliminary data.</text>
</comment>
<dbReference type="GO" id="GO:0016887">
    <property type="term" value="F:ATP hydrolysis activity"/>
    <property type="evidence" value="ECO:0007669"/>
    <property type="project" value="InterPro"/>
</dbReference>
<comment type="similarity">
    <text evidence="11">Belongs to the ABC transporter superfamily. Macrolide exporter (TC 3.A.1.122) family.</text>
</comment>
<evidence type="ECO:0000313" key="15">
    <source>
        <dbReference type="EMBL" id="MBS7825421.1"/>
    </source>
</evidence>